<dbReference type="NCBIfam" id="NF001988">
    <property type="entry name" value="PRK00783.1"/>
    <property type="match status" value="1"/>
</dbReference>
<dbReference type="InterPro" id="IPR022842">
    <property type="entry name" value="RNAP_Rpo3/Rpb3/RPAC1"/>
</dbReference>
<dbReference type="GO" id="GO:0005666">
    <property type="term" value="C:RNA polymerase III complex"/>
    <property type="evidence" value="ECO:0007669"/>
    <property type="project" value="TreeGrafter"/>
</dbReference>
<comment type="similarity">
    <text evidence="6">Belongs to the archaeal Rpo3/eukaryotic RPB3 RNA polymerase subunit family.</text>
</comment>
<dbReference type="GO" id="GO:0046983">
    <property type="term" value="F:protein dimerization activity"/>
    <property type="evidence" value="ECO:0007669"/>
    <property type="project" value="InterPro"/>
</dbReference>
<keyword evidence="9" id="KW-1185">Reference proteome</keyword>
<gene>
    <name evidence="8" type="primary">RPC40</name>
    <name evidence="8" type="ORF">LPJ53_004883</name>
</gene>
<feature type="domain" description="DNA-directed RNA polymerase RpoA/D/Rpb3-type" evidence="7">
    <location>
        <begin position="55"/>
        <end position="333"/>
    </location>
</feature>
<evidence type="ECO:0000259" key="7">
    <source>
        <dbReference type="SMART" id="SM00662"/>
    </source>
</evidence>
<dbReference type="OrthoDB" id="270173at2759"/>
<dbReference type="InterPro" id="IPR011262">
    <property type="entry name" value="DNA-dir_RNA_pol_insert"/>
</dbReference>
<comment type="subcellular location">
    <subcellularLocation>
        <location evidence="1">Nucleus</location>
    </subcellularLocation>
</comment>
<sequence length="349" mass="38967">MALQDRNRVVVLEDRVENISGAEFPLSFDEQQVPFTLASFKETFDIKIIRVTPTDIEFDLIGIDASIANALRRILIAEIPTMAIEKVYMVNNTGIVQDEVLAHRLGLIPIKADPDEFQWKRADEQPTDQNTLVFRLDIACSRNPEAAADETDNRVKYINGSVYSGQLAWIPQGDQETRFAAEPIRPVHEDILVTKMRPGQQIVCEMHCVKGVGKDHAKFSPVSTASYRLLPEIQILEDITGEDADAFAACFAPGVIEVVEERGVRVARVANARKDTVSREVLRHKRFEGKVRLTRVRDHFIFNVESTGIVPPQKLVSQALDVLMEKCDIAKAALAQATSGGNSNEMDEE</sequence>
<reference evidence="8" key="1">
    <citation type="submission" date="2022-07" db="EMBL/GenBank/DDBJ databases">
        <title>Phylogenomic reconstructions and comparative analyses of Kickxellomycotina fungi.</title>
        <authorList>
            <person name="Reynolds N.K."/>
            <person name="Stajich J.E."/>
            <person name="Barry K."/>
            <person name="Grigoriev I.V."/>
            <person name="Crous P."/>
            <person name="Smith M.E."/>
        </authorList>
    </citation>
    <scope>NUCLEOTIDE SEQUENCE</scope>
    <source>
        <strain evidence="8">NBRC 32514</strain>
    </source>
</reference>
<dbReference type="AlphaFoldDB" id="A0A9W7XY22"/>
<dbReference type="InterPro" id="IPR011263">
    <property type="entry name" value="DNA-dir_RNA_pol_RpoA/D/Rpb3"/>
</dbReference>
<evidence type="ECO:0000313" key="8">
    <source>
        <dbReference type="EMBL" id="KAJ1720482.1"/>
    </source>
</evidence>
<protein>
    <recommendedName>
        <fullName evidence="2">DNA-directed RNA polymerases I and III subunit RPAC1</fullName>
    </recommendedName>
</protein>
<dbReference type="PANTHER" id="PTHR11800">
    <property type="entry name" value="DNA-DIRECTED RNA POLYMERASE"/>
    <property type="match status" value="1"/>
</dbReference>
<dbReference type="FunFam" id="2.170.120.12:FF:000003">
    <property type="entry name" value="Dna-directed rna polymerases i and iii subunit"/>
    <property type="match status" value="1"/>
</dbReference>
<keyword evidence="5" id="KW-0539">Nucleus</keyword>
<dbReference type="InterPro" id="IPR036643">
    <property type="entry name" value="RNApol_insert_sf"/>
</dbReference>
<evidence type="ECO:0000256" key="3">
    <source>
        <dbReference type="ARBA" id="ARBA00022478"/>
    </source>
</evidence>
<dbReference type="CDD" id="cd07032">
    <property type="entry name" value="RNAP_I_II_AC40"/>
    <property type="match status" value="1"/>
</dbReference>
<dbReference type="GO" id="GO:0006351">
    <property type="term" value="P:DNA-templated transcription"/>
    <property type="evidence" value="ECO:0007669"/>
    <property type="project" value="InterPro"/>
</dbReference>
<dbReference type="GO" id="GO:0055029">
    <property type="term" value="C:nuclear DNA-directed RNA polymerase complex"/>
    <property type="evidence" value="ECO:0007669"/>
    <property type="project" value="UniProtKB-ARBA"/>
</dbReference>
<dbReference type="InterPro" id="IPR033901">
    <property type="entry name" value="RNAPI/III_AC40"/>
</dbReference>
<dbReference type="SUPFAM" id="SSF56553">
    <property type="entry name" value="Insert subdomain of RNA polymerase alpha subunit"/>
    <property type="match status" value="1"/>
</dbReference>
<keyword evidence="3 8" id="KW-0240">DNA-directed RNA polymerase</keyword>
<evidence type="ECO:0000256" key="2">
    <source>
        <dbReference type="ARBA" id="ARBA00022083"/>
    </source>
</evidence>
<dbReference type="Pfam" id="PF01000">
    <property type="entry name" value="RNA_pol_A_bac"/>
    <property type="match status" value="1"/>
</dbReference>
<dbReference type="Proteomes" id="UP001149813">
    <property type="component" value="Unassembled WGS sequence"/>
</dbReference>
<dbReference type="SUPFAM" id="SSF55257">
    <property type="entry name" value="RBP11-like subunits of RNA polymerase"/>
    <property type="match status" value="1"/>
</dbReference>
<dbReference type="PANTHER" id="PTHR11800:SF13">
    <property type="entry name" value="DNA-DIRECTED RNA POLYMERASES I AND III SUBUNIT RPAC1"/>
    <property type="match status" value="1"/>
</dbReference>
<name>A0A9W7XY22_9FUNG</name>
<evidence type="ECO:0000256" key="6">
    <source>
        <dbReference type="ARBA" id="ARBA00025804"/>
    </source>
</evidence>
<dbReference type="InterPro" id="IPR036603">
    <property type="entry name" value="RBP11-like"/>
</dbReference>
<evidence type="ECO:0000256" key="5">
    <source>
        <dbReference type="ARBA" id="ARBA00023242"/>
    </source>
</evidence>
<comment type="caution">
    <text evidence="8">The sequence shown here is derived from an EMBL/GenBank/DDBJ whole genome shotgun (WGS) entry which is preliminary data.</text>
</comment>
<dbReference type="Gene3D" id="3.30.1360.10">
    <property type="entry name" value="RNA polymerase, RBP11-like subunit"/>
    <property type="match status" value="1"/>
</dbReference>
<dbReference type="SMART" id="SM00662">
    <property type="entry name" value="RPOLD"/>
    <property type="match status" value="1"/>
</dbReference>
<dbReference type="Gene3D" id="2.170.120.12">
    <property type="entry name" value="DNA-directed RNA polymerase, insert domain"/>
    <property type="match status" value="1"/>
</dbReference>
<evidence type="ECO:0000256" key="4">
    <source>
        <dbReference type="ARBA" id="ARBA00023163"/>
    </source>
</evidence>
<evidence type="ECO:0000313" key="9">
    <source>
        <dbReference type="Proteomes" id="UP001149813"/>
    </source>
</evidence>
<proteinExistence type="inferred from homology"/>
<dbReference type="HAMAP" id="MF_00320">
    <property type="entry name" value="RNApol_arch_Rpo3"/>
    <property type="match status" value="1"/>
</dbReference>
<dbReference type="InterPro" id="IPR050518">
    <property type="entry name" value="Rpo3/RPB3_RNA_Pol_subunit"/>
</dbReference>
<organism evidence="8 9">
    <name type="scientific">Coemansia erecta</name>
    <dbReference type="NCBI Taxonomy" id="147472"/>
    <lineage>
        <taxon>Eukaryota</taxon>
        <taxon>Fungi</taxon>
        <taxon>Fungi incertae sedis</taxon>
        <taxon>Zoopagomycota</taxon>
        <taxon>Kickxellomycotina</taxon>
        <taxon>Kickxellomycetes</taxon>
        <taxon>Kickxellales</taxon>
        <taxon>Kickxellaceae</taxon>
        <taxon>Coemansia</taxon>
    </lineage>
</organism>
<dbReference type="Pfam" id="PF01193">
    <property type="entry name" value="RNA_pol_L"/>
    <property type="match status" value="1"/>
</dbReference>
<keyword evidence="4" id="KW-0804">Transcription</keyword>
<accession>A0A9W7XY22</accession>
<dbReference type="GO" id="GO:0005736">
    <property type="term" value="C:RNA polymerase I complex"/>
    <property type="evidence" value="ECO:0007669"/>
    <property type="project" value="TreeGrafter"/>
</dbReference>
<dbReference type="EMBL" id="JANBOJ010000253">
    <property type="protein sequence ID" value="KAJ1720482.1"/>
    <property type="molecule type" value="Genomic_DNA"/>
</dbReference>
<evidence type="ECO:0000256" key="1">
    <source>
        <dbReference type="ARBA" id="ARBA00004123"/>
    </source>
</evidence>
<dbReference type="GO" id="GO:0003899">
    <property type="term" value="F:DNA-directed RNA polymerase activity"/>
    <property type="evidence" value="ECO:0007669"/>
    <property type="project" value="InterPro"/>
</dbReference>